<sequence>MQLTTTLITLVLSSSLTLALPVSKRTAAAVLSDISSISSDVATLTSDATAYTGGLFQSLALAITVDSLESAITTATSDATSSSTFTSAESDEILAAVTTLTPSIVTLLSDLDAKASVISSAGYTSTVSGALSTLSTDTDALFAAIEAKVDTADAASLATLQAEIDAAFATAVATF</sequence>
<gene>
    <name evidence="2" type="ORF">PAC_09533</name>
</gene>
<dbReference type="PANTHER" id="PTHR38123:SF1">
    <property type="entry name" value="HYDROPHOBIC SURFACE BINDING PROTEIN"/>
    <property type="match status" value="1"/>
</dbReference>
<feature type="signal peptide" evidence="1">
    <location>
        <begin position="1"/>
        <end position="19"/>
    </location>
</feature>
<dbReference type="PANTHER" id="PTHR38123">
    <property type="entry name" value="CELL WALL SERINE-THREONINE-RICH GALACTOMANNOPROTEIN MP1 (AFU_ORTHOLOGUE AFUA_4G03240)"/>
    <property type="match status" value="1"/>
</dbReference>
<keyword evidence="3" id="KW-1185">Reference proteome</keyword>
<dbReference type="InterPro" id="IPR021054">
    <property type="entry name" value="Cell_wall_mannoprotein_1"/>
</dbReference>
<keyword evidence="1" id="KW-0732">Signal</keyword>
<name>A0A1L7X3N6_9HELO</name>
<dbReference type="Gene3D" id="1.20.1280.140">
    <property type="match status" value="1"/>
</dbReference>
<evidence type="ECO:0000313" key="3">
    <source>
        <dbReference type="Proteomes" id="UP000184330"/>
    </source>
</evidence>
<evidence type="ECO:0008006" key="4">
    <source>
        <dbReference type="Google" id="ProtNLM"/>
    </source>
</evidence>
<reference evidence="2 3" key="1">
    <citation type="submission" date="2016-03" db="EMBL/GenBank/DDBJ databases">
        <authorList>
            <person name="Ploux O."/>
        </authorList>
    </citation>
    <scope>NUCLEOTIDE SEQUENCE [LARGE SCALE GENOMIC DNA]</scope>
    <source>
        <strain evidence="2 3">UAMH 11012</strain>
    </source>
</reference>
<organism evidence="2 3">
    <name type="scientific">Phialocephala subalpina</name>
    <dbReference type="NCBI Taxonomy" id="576137"/>
    <lineage>
        <taxon>Eukaryota</taxon>
        <taxon>Fungi</taxon>
        <taxon>Dikarya</taxon>
        <taxon>Ascomycota</taxon>
        <taxon>Pezizomycotina</taxon>
        <taxon>Leotiomycetes</taxon>
        <taxon>Helotiales</taxon>
        <taxon>Mollisiaceae</taxon>
        <taxon>Phialocephala</taxon>
        <taxon>Phialocephala fortinii species complex</taxon>
    </lineage>
</organism>
<evidence type="ECO:0000256" key="1">
    <source>
        <dbReference type="SAM" id="SignalP"/>
    </source>
</evidence>
<feature type="chain" id="PRO_5013245058" description="Hydrophobic surface binding protein A" evidence="1">
    <location>
        <begin position="20"/>
        <end position="175"/>
    </location>
</feature>
<evidence type="ECO:0000313" key="2">
    <source>
        <dbReference type="EMBL" id="CZR59639.1"/>
    </source>
</evidence>
<protein>
    <recommendedName>
        <fullName evidence="4">Hydrophobic surface binding protein A</fullName>
    </recommendedName>
</protein>
<dbReference type="Pfam" id="PF12296">
    <property type="entry name" value="HsbA"/>
    <property type="match status" value="1"/>
</dbReference>
<dbReference type="GO" id="GO:0005576">
    <property type="term" value="C:extracellular region"/>
    <property type="evidence" value="ECO:0007669"/>
    <property type="project" value="TreeGrafter"/>
</dbReference>
<accession>A0A1L7X3N6</accession>
<proteinExistence type="predicted"/>
<dbReference type="Proteomes" id="UP000184330">
    <property type="component" value="Unassembled WGS sequence"/>
</dbReference>
<dbReference type="OrthoDB" id="3485059at2759"/>
<dbReference type="EMBL" id="FJOG01000014">
    <property type="protein sequence ID" value="CZR59639.1"/>
    <property type="molecule type" value="Genomic_DNA"/>
</dbReference>
<dbReference type="AlphaFoldDB" id="A0A1L7X3N6"/>